<evidence type="ECO:0000313" key="1">
    <source>
        <dbReference type="EnsemblPlants" id="PGSC0003DMT400092307"/>
    </source>
</evidence>
<proteinExistence type="predicted"/>
<organism evidence="1 2">
    <name type="scientific">Solanum tuberosum</name>
    <name type="common">Potato</name>
    <dbReference type="NCBI Taxonomy" id="4113"/>
    <lineage>
        <taxon>Eukaryota</taxon>
        <taxon>Viridiplantae</taxon>
        <taxon>Streptophyta</taxon>
        <taxon>Embryophyta</taxon>
        <taxon>Tracheophyta</taxon>
        <taxon>Spermatophyta</taxon>
        <taxon>Magnoliopsida</taxon>
        <taxon>eudicotyledons</taxon>
        <taxon>Gunneridae</taxon>
        <taxon>Pentapetalae</taxon>
        <taxon>asterids</taxon>
        <taxon>lamiids</taxon>
        <taxon>Solanales</taxon>
        <taxon>Solanaceae</taxon>
        <taxon>Solanoideae</taxon>
        <taxon>Solaneae</taxon>
        <taxon>Solanum</taxon>
    </lineage>
</organism>
<dbReference type="Proteomes" id="UP000011115">
    <property type="component" value="Unassembled WGS sequence"/>
</dbReference>
<accession>M1DPJ1</accession>
<sequence length="159" mass="17181">MSPNDFSDSPLVCLIAVSCLPSTPSRSGPLGGIVLLRGTIRRSADCSFHRLFDPSLSGLRVLEQMAETSVKNIKIFLDEETLGFILGVPARGIRSIEGCKPSMPLGRGVPGTTKQMFTAATLLECECVDEKTKGRSQVADVLEQQATLKRELTDLCDPK</sequence>
<protein>
    <submittedName>
        <fullName evidence="1">Uncharacterized protein</fullName>
    </submittedName>
</protein>
<dbReference type="EnsemblPlants" id="PGSC0003DMT400092307">
    <property type="protein sequence ID" value="PGSC0003DMT400092307"/>
    <property type="gene ID" value="PGSC0003DMG400041878"/>
</dbReference>
<dbReference type="InParanoid" id="M1DPJ1"/>
<evidence type="ECO:0000313" key="2">
    <source>
        <dbReference type="Proteomes" id="UP000011115"/>
    </source>
</evidence>
<name>M1DPJ1_SOLTU</name>
<dbReference type="AlphaFoldDB" id="M1DPJ1"/>
<dbReference type="PaxDb" id="4113-PGSC0003DMT400092307"/>
<dbReference type="HOGENOM" id="CLU_1663804_0_0_1"/>
<keyword evidence="2" id="KW-1185">Reference proteome</keyword>
<dbReference type="Gramene" id="PGSC0003DMT400092307">
    <property type="protein sequence ID" value="PGSC0003DMT400092307"/>
    <property type="gene ID" value="PGSC0003DMG400041878"/>
</dbReference>
<reference evidence="1" key="2">
    <citation type="submission" date="2015-06" db="UniProtKB">
        <authorList>
            <consortium name="EnsemblPlants"/>
        </authorList>
    </citation>
    <scope>IDENTIFICATION</scope>
    <source>
        <strain evidence="1">DM1-3 516 R44</strain>
    </source>
</reference>
<reference evidence="2" key="1">
    <citation type="journal article" date="2011" name="Nature">
        <title>Genome sequence and analysis of the tuber crop potato.</title>
        <authorList>
            <consortium name="The Potato Genome Sequencing Consortium"/>
        </authorList>
    </citation>
    <scope>NUCLEOTIDE SEQUENCE [LARGE SCALE GENOMIC DNA]</scope>
    <source>
        <strain evidence="2">cv. DM1-3 516 R44</strain>
    </source>
</reference>